<accession>A0ABT3MR18</accession>
<keyword evidence="2" id="KW-1185">Reference proteome</keyword>
<protein>
    <submittedName>
        <fullName evidence="1">Uncharacterized protein</fullName>
    </submittedName>
</protein>
<evidence type="ECO:0000313" key="1">
    <source>
        <dbReference type="EMBL" id="MCW7551821.1"/>
    </source>
</evidence>
<name>A0ABT3MR18_9GAMM</name>
<proteinExistence type="predicted"/>
<dbReference type="Proteomes" id="UP001209854">
    <property type="component" value="Unassembled WGS sequence"/>
</dbReference>
<organism evidence="1 2">
    <name type="scientific">Endozoicomonas gorgoniicola</name>
    <dbReference type="NCBI Taxonomy" id="1234144"/>
    <lineage>
        <taxon>Bacteria</taxon>
        <taxon>Pseudomonadati</taxon>
        <taxon>Pseudomonadota</taxon>
        <taxon>Gammaproteobacteria</taxon>
        <taxon>Oceanospirillales</taxon>
        <taxon>Endozoicomonadaceae</taxon>
        <taxon>Endozoicomonas</taxon>
    </lineage>
</organism>
<dbReference type="RefSeq" id="WP_262566819.1">
    <property type="nucleotide sequence ID" value="NZ_JAPFCC010000001.1"/>
</dbReference>
<dbReference type="EMBL" id="JAPFCC010000001">
    <property type="protein sequence ID" value="MCW7551821.1"/>
    <property type="molecule type" value="Genomic_DNA"/>
</dbReference>
<reference evidence="1 2" key="1">
    <citation type="submission" date="2022-10" db="EMBL/GenBank/DDBJ databases">
        <title>High-quality genome sequences of two octocoral-associated bacteria, Endozoicomonas euniceicola EF212 and Endozoicomonas gorgoniicola PS125.</title>
        <authorList>
            <person name="Chiou Y.-J."/>
            <person name="Chen Y.-H."/>
        </authorList>
    </citation>
    <scope>NUCLEOTIDE SEQUENCE [LARGE SCALE GENOMIC DNA]</scope>
    <source>
        <strain evidence="1 2">PS125</strain>
    </source>
</reference>
<sequence length="333" mass="36911">MQCRLMAVTYYDSEDAGAPQFTFSGTTSNITEIFDAILVNGYGSKPGLGWTKEMVSEIEGSDRTVYKNKSASQEDMYLLVETNPANGAAFRLQIAESVTSPEAYEGYSAYAACYWQYTPRVWKAVGDERTLILFLHAGGLENQSVGNAIFRSPLTLYVGDVDTMNMDIPRGWALLAPSMTKGLLSASTSNGAYAGTLVGADQSLISYSRPRVMTSLPGINWSEDDQAVICSSMHQAHGSVNEKNGFPTKDISEFEQNAIARVPWFLMIEQKFMFRLRGVFNIFPWLIQNGSDSKLHHLKPLTVDGITYRGTTYKGNRYGNFPMTAYIQTSGDW</sequence>
<gene>
    <name evidence="1" type="ORF">NX722_04030</name>
</gene>
<evidence type="ECO:0000313" key="2">
    <source>
        <dbReference type="Proteomes" id="UP001209854"/>
    </source>
</evidence>
<comment type="caution">
    <text evidence="1">The sequence shown here is derived from an EMBL/GenBank/DDBJ whole genome shotgun (WGS) entry which is preliminary data.</text>
</comment>